<dbReference type="PANTHER" id="PTHR10504:SF131">
    <property type="entry name" value="BPI2 DOMAIN-CONTAINING PROTEIN"/>
    <property type="match status" value="1"/>
</dbReference>
<keyword evidence="2" id="KW-1015">Disulfide bond</keyword>
<keyword evidence="3" id="KW-0732">Signal</keyword>
<feature type="domain" description="Lipid-binding serum glycoprotein N-terminal" evidence="4">
    <location>
        <begin position="53"/>
        <end position="271"/>
    </location>
</feature>
<proteinExistence type="inferred from homology"/>
<dbReference type="InterPro" id="IPR017943">
    <property type="entry name" value="Bactericidal_perm-incr_a/b_dom"/>
</dbReference>
<feature type="signal peptide" evidence="3">
    <location>
        <begin position="1"/>
        <end position="30"/>
    </location>
</feature>
<evidence type="ECO:0000259" key="5">
    <source>
        <dbReference type="SMART" id="SM00329"/>
    </source>
</evidence>
<dbReference type="PANTHER" id="PTHR10504">
    <property type="entry name" value="BACTERICIDAL PERMEABILITY-INCREASING BPI PROTEIN-RELATED"/>
    <property type="match status" value="1"/>
</dbReference>
<evidence type="ECO:0000259" key="4">
    <source>
        <dbReference type="SMART" id="SM00328"/>
    </source>
</evidence>
<dbReference type="InterPro" id="IPR001124">
    <property type="entry name" value="Lipid-bd_serum_glycop_C"/>
</dbReference>
<dbReference type="AlphaFoldDB" id="A0A0L8IB23"/>
<feature type="chain" id="PRO_5005584243" description="Lipid-binding serum glycoprotein C-terminal domain-containing protein" evidence="3">
    <location>
        <begin position="31"/>
        <end position="497"/>
    </location>
</feature>
<dbReference type="KEGG" id="obi:106878585"/>
<dbReference type="SMART" id="SM00329">
    <property type="entry name" value="BPI2"/>
    <property type="match status" value="1"/>
</dbReference>
<accession>A0A0L8IB23</accession>
<gene>
    <name evidence="6" type="ORF">OCBIM_22026663mg</name>
</gene>
<protein>
    <recommendedName>
        <fullName evidence="7">Lipid-binding serum glycoprotein C-terminal domain-containing protein</fullName>
    </recommendedName>
</protein>
<dbReference type="Gene3D" id="3.15.20.10">
    <property type="entry name" value="Bactericidal permeability-increasing protein, domain 2"/>
    <property type="match status" value="1"/>
</dbReference>
<dbReference type="Pfam" id="PF01273">
    <property type="entry name" value="LBP_BPI_CETP"/>
    <property type="match status" value="1"/>
</dbReference>
<dbReference type="EMBL" id="KQ416196">
    <property type="protein sequence ID" value="KOF98215.1"/>
    <property type="molecule type" value="Genomic_DNA"/>
</dbReference>
<evidence type="ECO:0000256" key="1">
    <source>
        <dbReference type="ARBA" id="ARBA00007292"/>
    </source>
</evidence>
<comment type="similarity">
    <text evidence="1">Belongs to the BPI/LBP/Plunc superfamily. BPI/LBP family.</text>
</comment>
<dbReference type="GO" id="GO:0008289">
    <property type="term" value="F:lipid binding"/>
    <property type="evidence" value="ECO:0007669"/>
    <property type="project" value="InterPro"/>
</dbReference>
<evidence type="ECO:0000313" key="6">
    <source>
        <dbReference type="EMBL" id="KOF98215.1"/>
    </source>
</evidence>
<evidence type="ECO:0008006" key="7">
    <source>
        <dbReference type="Google" id="ProtNLM"/>
    </source>
</evidence>
<evidence type="ECO:0000256" key="3">
    <source>
        <dbReference type="SAM" id="SignalP"/>
    </source>
</evidence>
<dbReference type="InterPro" id="IPR032942">
    <property type="entry name" value="BPI/LBP/Plunc"/>
</dbReference>
<dbReference type="OrthoDB" id="6048112at2759"/>
<sequence>MSNKIQVFAIPTGLLFLSLFIFVKTQTTTAEDIVTNKEQPSVQNNSDIGFIMRITAQGFDYGAQLGADVLYQKLKHMNYIPDLITKQNGVEMTITNLSIVDFSPPVGYAELIPDHGVRWILSINHTKVSGYWNYITRAWFTFQDEGSFLAVLHETILNITIEITRSSYGGVVMTVSECESIINLEMNLGSWLYNIVASLAQPFLENILQSQLCDIATGIIKVDAMSILEKLPVNITFQNNYVMDYSMLEPPYFTEDYMETYHKGEVTWKDDKEGIPFKPMPLIPLIETDRMLYLQISDHVFNSYCYAAFSHNMLSFEVTNDNLPGNILSTTCESGGLCIGRLLPKIGEQFPNESISLSVFNNLSPHWTFDDTIQLNFKGILNFNIPLKNGRNVSIFMIELDLKAHMSAVIKDSRLYSQIVKFTFKTINRKNSLYGENFNFYPLTNLVIKKYVIPRINDQGRIGIPLVMMSGTMVVNTELKIQKHTLTLGTDFEIKHL</sequence>
<dbReference type="GO" id="GO:0005615">
    <property type="term" value="C:extracellular space"/>
    <property type="evidence" value="ECO:0007669"/>
    <property type="project" value="TreeGrafter"/>
</dbReference>
<dbReference type="Pfam" id="PF02886">
    <property type="entry name" value="LBP_BPI_CETP_C"/>
    <property type="match status" value="1"/>
</dbReference>
<feature type="domain" description="Lipid-binding serum glycoprotein C-terminal" evidence="5">
    <location>
        <begin position="286"/>
        <end position="490"/>
    </location>
</feature>
<dbReference type="SUPFAM" id="SSF55394">
    <property type="entry name" value="Bactericidal permeability-increasing protein, BPI"/>
    <property type="match status" value="2"/>
</dbReference>
<dbReference type="SMART" id="SM00328">
    <property type="entry name" value="BPI1"/>
    <property type="match status" value="1"/>
</dbReference>
<name>A0A0L8IB23_OCTBM</name>
<reference evidence="6" key="1">
    <citation type="submission" date="2015-07" db="EMBL/GenBank/DDBJ databases">
        <title>MeaNS - Measles Nucleotide Surveillance Program.</title>
        <authorList>
            <person name="Tran T."/>
            <person name="Druce J."/>
        </authorList>
    </citation>
    <scope>NUCLEOTIDE SEQUENCE</scope>
    <source>
        <strain evidence="6">UCB-OBI-ISO-001</strain>
        <tissue evidence="6">Gonad</tissue>
    </source>
</reference>
<evidence type="ECO:0000256" key="2">
    <source>
        <dbReference type="ARBA" id="ARBA00023157"/>
    </source>
</evidence>
<dbReference type="OMA" id="PFTIPDQ"/>
<organism evidence="6">
    <name type="scientific">Octopus bimaculoides</name>
    <name type="common">California two-spotted octopus</name>
    <dbReference type="NCBI Taxonomy" id="37653"/>
    <lineage>
        <taxon>Eukaryota</taxon>
        <taxon>Metazoa</taxon>
        <taxon>Spiralia</taxon>
        <taxon>Lophotrochozoa</taxon>
        <taxon>Mollusca</taxon>
        <taxon>Cephalopoda</taxon>
        <taxon>Coleoidea</taxon>
        <taxon>Octopodiformes</taxon>
        <taxon>Octopoda</taxon>
        <taxon>Incirrata</taxon>
        <taxon>Octopodidae</taxon>
        <taxon>Octopus</taxon>
    </lineage>
</organism>
<dbReference type="InterPro" id="IPR017942">
    <property type="entry name" value="Lipid-bd_serum_glycop_N"/>
</dbReference>
<dbReference type="Gene3D" id="3.15.10.10">
    <property type="entry name" value="Bactericidal permeability-increasing protein, domain 1"/>
    <property type="match status" value="1"/>
</dbReference>